<proteinExistence type="predicted"/>
<gene>
    <name evidence="1" type="ORF">JHL16_00465</name>
</gene>
<dbReference type="Proteomes" id="UP000616151">
    <property type="component" value="Unassembled WGS sequence"/>
</dbReference>
<protein>
    <submittedName>
        <fullName evidence="1">Copper oxidase</fullName>
    </submittedName>
</protein>
<comment type="caution">
    <text evidence="1">The sequence shown here is derived from an EMBL/GenBank/DDBJ whole genome shotgun (WGS) entry which is preliminary data.</text>
</comment>
<accession>A0ACC5QWS3</accession>
<name>A0ACC5QWS3_9HYPH</name>
<evidence type="ECO:0000313" key="1">
    <source>
        <dbReference type="EMBL" id="MBK1864810.1"/>
    </source>
</evidence>
<dbReference type="EMBL" id="JAENHL010000003">
    <property type="protein sequence ID" value="MBK1864810.1"/>
    <property type="molecule type" value="Genomic_DNA"/>
</dbReference>
<sequence length="465" mass="51442">MTFSRRTFLGTSGAAALISAGAVSGRAQAAAIPEAPTTDTPATQPPLVPTSGPDYQPVVTLNGWTLPWRMNGDWKEFHLVAEPVTRELAPGMVANLWGYNGQSPGPTIEAVEGDKVRIFVTNKLPEHTSIHWHGQLLPNGMDGVGGLTQPHIKTGQTFVYEYQLQKSGTLMYHPHADEMVQMAMGMMGFFVVHPKDPAFRRVDRDFVFLMSAYDIEPGAYVPKVAEMTDFNLWTWNSRVFPGIEPLICAKNDKVRVRFGNLTMTNHPIHMHGYDFKVSCTDGGWVPENAAWPEVTIDCAVGQMRAFDFLADKEGDWAIHCHKSHHTMNAMGHDIRTFIGVDKKAFAKKMKRLAPDYMPMGSAGMADMGEMEMPLPDNTLPMMTGFGQFGPVEMGGMFSVVKVRQGLAANDYKDPGWFNHPEGTVAYEWKGESKNVERAQPPVIDKATTVELQVKKPGPGSQHKNH</sequence>
<reference evidence="1" key="1">
    <citation type="submission" date="2021-01" db="EMBL/GenBank/DDBJ databases">
        <authorList>
            <person name="Sun Q."/>
        </authorList>
    </citation>
    <scope>NUCLEOTIDE SEQUENCE</scope>
    <source>
        <strain evidence="1">YIM B02566</strain>
    </source>
</reference>
<evidence type="ECO:0000313" key="2">
    <source>
        <dbReference type="Proteomes" id="UP000616151"/>
    </source>
</evidence>
<keyword evidence="2" id="KW-1185">Reference proteome</keyword>
<organism evidence="1 2">
    <name type="scientific">Taklimakanibacter albus</name>
    <dbReference type="NCBI Taxonomy" id="2800327"/>
    <lineage>
        <taxon>Bacteria</taxon>
        <taxon>Pseudomonadati</taxon>
        <taxon>Pseudomonadota</taxon>
        <taxon>Alphaproteobacteria</taxon>
        <taxon>Hyphomicrobiales</taxon>
        <taxon>Aestuariivirgaceae</taxon>
        <taxon>Taklimakanibacter</taxon>
    </lineage>
</organism>